<dbReference type="InterPro" id="IPR050222">
    <property type="entry name" value="MATE_MdtK"/>
</dbReference>
<keyword evidence="1" id="KW-0813">Transport</keyword>
<name>A0A644YLY2_9ZZZZ</name>
<proteinExistence type="predicted"/>
<evidence type="ECO:0000256" key="2">
    <source>
        <dbReference type="SAM" id="Phobius"/>
    </source>
</evidence>
<feature type="transmembrane region" description="Helical" evidence="2">
    <location>
        <begin position="105"/>
        <end position="124"/>
    </location>
</feature>
<feature type="transmembrane region" description="Helical" evidence="2">
    <location>
        <begin position="181"/>
        <end position="203"/>
    </location>
</feature>
<evidence type="ECO:0000256" key="1">
    <source>
        <dbReference type="ARBA" id="ARBA00022448"/>
    </source>
</evidence>
<keyword evidence="2" id="KW-0812">Transmembrane</keyword>
<evidence type="ECO:0000313" key="3">
    <source>
        <dbReference type="EMBL" id="MPM29506.1"/>
    </source>
</evidence>
<dbReference type="Pfam" id="PF01554">
    <property type="entry name" value="MatE"/>
    <property type="match status" value="1"/>
</dbReference>
<feature type="transmembrane region" description="Helical" evidence="2">
    <location>
        <begin position="144"/>
        <end position="169"/>
    </location>
</feature>
<organism evidence="3">
    <name type="scientific">bioreactor metagenome</name>
    <dbReference type="NCBI Taxonomy" id="1076179"/>
    <lineage>
        <taxon>unclassified sequences</taxon>
        <taxon>metagenomes</taxon>
        <taxon>ecological metagenomes</taxon>
    </lineage>
</organism>
<feature type="transmembrane region" description="Helical" evidence="2">
    <location>
        <begin position="7"/>
        <end position="27"/>
    </location>
</feature>
<dbReference type="GO" id="GO:0005886">
    <property type="term" value="C:plasma membrane"/>
    <property type="evidence" value="ECO:0007669"/>
    <property type="project" value="TreeGrafter"/>
</dbReference>
<comment type="caution">
    <text evidence="3">The sequence shown here is derived from an EMBL/GenBank/DDBJ whole genome shotgun (WGS) entry which is preliminary data.</text>
</comment>
<gene>
    <name evidence="3" type="primary">mdtK_7</name>
    <name evidence="3" type="ORF">SDC9_76046</name>
</gene>
<dbReference type="AlphaFoldDB" id="A0A644YLY2"/>
<protein>
    <submittedName>
        <fullName evidence="3">Multidrug resistance protein MdtK</fullName>
    </submittedName>
</protein>
<dbReference type="PANTHER" id="PTHR43298">
    <property type="entry name" value="MULTIDRUG RESISTANCE PROTEIN NORM-RELATED"/>
    <property type="match status" value="1"/>
</dbReference>
<keyword evidence="2" id="KW-1133">Transmembrane helix</keyword>
<sequence length="273" mass="29344">MLIFGKFGFPALGVAGGAIATVAARWLEALYIILHTHRHVNKYPFIPGLYKSFYVSADLLKKVAVTGIPLLLNETLWSIGNTLVNNSYSARGLSVVASVNILGTAWQLFAVVMFSMGAAVSILVGQKLGAGDIEGAKEINTKLLFTAFVLHIGVGLLLIGAAPFIPLLYKTEPEVRTLATHLLMVAGLSLPVHTLIHCSYFAIRSGGKTVITFLFDCGFMWAVSVPLAFFLCRFTVLPVVAVYAILQFADIGKLGIGLAMLKNGFWAKNIIGT</sequence>
<keyword evidence="2" id="KW-0472">Membrane</keyword>
<accession>A0A644YLY2</accession>
<feature type="transmembrane region" description="Helical" evidence="2">
    <location>
        <begin position="237"/>
        <end position="261"/>
    </location>
</feature>
<feature type="transmembrane region" description="Helical" evidence="2">
    <location>
        <begin position="210"/>
        <end position="231"/>
    </location>
</feature>
<dbReference type="GO" id="GO:0042910">
    <property type="term" value="F:xenobiotic transmembrane transporter activity"/>
    <property type="evidence" value="ECO:0007669"/>
    <property type="project" value="InterPro"/>
</dbReference>
<dbReference type="GO" id="GO:0015297">
    <property type="term" value="F:antiporter activity"/>
    <property type="evidence" value="ECO:0007669"/>
    <property type="project" value="InterPro"/>
</dbReference>
<dbReference type="EMBL" id="VSSQ01005529">
    <property type="protein sequence ID" value="MPM29506.1"/>
    <property type="molecule type" value="Genomic_DNA"/>
</dbReference>
<reference evidence="3" key="1">
    <citation type="submission" date="2019-08" db="EMBL/GenBank/DDBJ databases">
        <authorList>
            <person name="Kucharzyk K."/>
            <person name="Murdoch R.W."/>
            <person name="Higgins S."/>
            <person name="Loffler F."/>
        </authorList>
    </citation>
    <scope>NUCLEOTIDE SEQUENCE</scope>
</reference>
<dbReference type="InterPro" id="IPR002528">
    <property type="entry name" value="MATE_fam"/>
</dbReference>
<dbReference type="PANTHER" id="PTHR43298:SF2">
    <property type="entry name" value="FMN_FAD EXPORTER YEEO-RELATED"/>
    <property type="match status" value="1"/>
</dbReference>